<feature type="compositionally biased region" description="Basic and acidic residues" evidence="2">
    <location>
        <begin position="915"/>
        <end position="933"/>
    </location>
</feature>
<name>A0ABN8MSB4_9CNID</name>
<feature type="compositionally biased region" description="Acidic residues" evidence="2">
    <location>
        <begin position="331"/>
        <end position="340"/>
    </location>
</feature>
<feature type="region of interest" description="Disordered" evidence="2">
    <location>
        <begin position="839"/>
        <end position="971"/>
    </location>
</feature>
<feature type="domain" description="DUF4795" evidence="3">
    <location>
        <begin position="513"/>
        <end position="723"/>
    </location>
</feature>
<evidence type="ECO:0000313" key="4">
    <source>
        <dbReference type="EMBL" id="CAH3033285.1"/>
    </source>
</evidence>
<dbReference type="PANTHER" id="PTHR47080:SF2">
    <property type="entry name" value="GLUTAMINE-RICH PROTEIN 2"/>
    <property type="match status" value="1"/>
</dbReference>
<evidence type="ECO:0000256" key="2">
    <source>
        <dbReference type="SAM" id="MobiDB-lite"/>
    </source>
</evidence>
<feature type="compositionally biased region" description="Pro residues" evidence="2">
    <location>
        <begin position="348"/>
        <end position="361"/>
    </location>
</feature>
<feature type="coiled-coil region" evidence="1">
    <location>
        <begin position="609"/>
        <end position="636"/>
    </location>
</feature>
<protein>
    <recommendedName>
        <fullName evidence="3">DUF4795 domain-containing protein</fullName>
    </recommendedName>
</protein>
<feature type="region of interest" description="Disordered" evidence="2">
    <location>
        <begin position="309"/>
        <end position="366"/>
    </location>
</feature>
<sequence>MRKTGSYEIQRKDVKYCKMGAEIELHRLVDLALRSPDAGVVNFNHLHTLLHAILNHIGLSYDALSGEINTKLAAPTNEANVKSTKTEQSEAEDEASKGEVRSKRPDKSSELGTALSESERSNGSSLQKRQENLEQKVHELEERLKILDNPPSNQFIIEQAQQSKHLNQDEAVTQTTLSGLWQFMKFNKRLQATEEAIDRVMTILNEFLGTNGKTITSLKSDVEDVANELKNLKESILGQTKSVDGNLGQKPSTGAFIEGDAMLRINSIEKELGSRFVTKDELSVYVKWPALEEALNVKKTDLERENRVATGAVSLYPEETPVKDPDHNNNEIEEEVDDTESDGRPQSAPLPPTLQTPIPAPEHPKTAFTRSTQVNGQELLPAAEYPSQEMVECLRQIGELSDKQTQVEKYVASVAESQQEMAGELAKVEHALPQKVSKEDLNIPEDLQDQLAMLKQGLEFLNTNQDLVALAEIKNMALNNKDHIEGIKRELAIIARQNKPAFTGVVSQSPGVDSSVLDALREHLTDLQAEQEKLVVTADRQHSEVVQDLSRKQEHIEALYSYVEKLQESKADKENVALEMNIKADKAALDSKVNVSTFDNTFNMLDEGLREALQKMDDYMNEEMALKQALKQLSADMSEKMDGQAFQALKNYLERRIADVQKSRNLIAAEAKVDFSDAAGFRKQVKFNCISCSRPVELPLRGPNQSNLPLPRGVRTKRSKGPYLSFEMDQIRQYQRGHYGGGKAERSLNEIISGRPCGGSHTVMYHPKRRTKTTQLNQVLAREEQTEIPNWGREMSVIDLLKGSDGHVYKGRFRQTIPPIPKNSRSPPLEHEFSPFAKEESLLTSNSGPDSPRNAGAGQAVEEMSPESQNSPRDTQKKSQSHNTSPRARMRHIVKRHSSESPPVPVPSPSPPTVRDSETHKTLLKQQRQEDSQSKLFTPAIPRPSPDGGRENEDTDPGGNGKDTDNGSPTE</sequence>
<dbReference type="Proteomes" id="UP001159405">
    <property type="component" value="Unassembled WGS sequence"/>
</dbReference>
<reference evidence="4 5" key="1">
    <citation type="submission" date="2022-05" db="EMBL/GenBank/DDBJ databases">
        <authorList>
            <consortium name="Genoscope - CEA"/>
            <person name="William W."/>
        </authorList>
    </citation>
    <scope>NUCLEOTIDE SEQUENCE [LARGE SCALE GENOMIC DNA]</scope>
</reference>
<dbReference type="EMBL" id="CALNXK010000002">
    <property type="protein sequence ID" value="CAH3033285.1"/>
    <property type="molecule type" value="Genomic_DNA"/>
</dbReference>
<feature type="region of interest" description="Disordered" evidence="2">
    <location>
        <begin position="812"/>
        <end position="831"/>
    </location>
</feature>
<feature type="compositionally biased region" description="Basic and acidic residues" evidence="2">
    <location>
        <begin position="320"/>
        <end position="330"/>
    </location>
</feature>
<dbReference type="InterPro" id="IPR032013">
    <property type="entry name" value="DUF4795"/>
</dbReference>
<feature type="compositionally biased region" description="Pro residues" evidence="2">
    <location>
        <begin position="902"/>
        <end position="912"/>
    </location>
</feature>
<dbReference type="Pfam" id="PF16043">
    <property type="entry name" value="DUF4795"/>
    <property type="match status" value="1"/>
</dbReference>
<feature type="region of interest" description="Disordered" evidence="2">
    <location>
        <begin position="78"/>
        <end position="132"/>
    </location>
</feature>
<dbReference type="PANTHER" id="PTHR47080">
    <property type="entry name" value="CHROMOSOME 16 OPEN READING FRAME 96"/>
    <property type="match status" value="1"/>
</dbReference>
<keyword evidence="5" id="KW-1185">Reference proteome</keyword>
<gene>
    <name evidence="4" type="ORF">PLOB_00016430</name>
</gene>
<accession>A0ABN8MSB4</accession>
<comment type="caution">
    <text evidence="4">The sequence shown here is derived from an EMBL/GenBank/DDBJ whole genome shotgun (WGS) entry which is preliminary data.</text>
</comment>
<evidence type="ECO:0000313" key="5">
    <source>
        <dbReference type="Proteomes" id="UP001159405"/>
    </source>
</evidence>
<proteinExistence type="predicted"/>
<feature type="compositionally biased region" description="Basic and acidic residues" evidence="2">
    <location>
        <begin position="84"/>
        <end position="109"/>
    </location>
</feature>
<evidence type="ECO:0000259" key="3">
    <source>
        <dbReference type="Pfam" id="PF16043"/>
    </source>
</evidence>
<evidence type="ECO:0000256" key="1">
    <source>
        <dbReference type="SAM" id="Coils"/>
    </source>
</evidence>
<organism evidence="4 5">
    <name type="scientific">Porites lobata</name>
    <dbReference type="NCBI Taxonomy" id="104759"/>
    <lineage>
        <taxon>Eukaryota</taxon>
        <taxon>Metazoa</taxon>
        <taxon>Cnidaria</taxon>
        <taxon>Anthozoa</taxon>
        <taxon>Hexacorallia</taxon>
        <taxon>Scleractinia</taxon>
        <taxon>Fungiina</taxon>
        <taxon>Poritidae</taxon>
        <taxon>Porites</taxon>
    </lineage>
</organism>
<keyword evidence="1" id="KW-0175">Coiled coil</keyword>